<feature type="compositionally biased region" description="Low complexity" evidence="1">
    <location>
        <begin position="133"/>
        <end position="183"/>
    </location>
</feature>
<dbReference type="PATRIC" id="fig|700597.3.peg.2243"/>
<dbReference type="RefSeq" id="WP_007494412.1">
    <property type="nucleotide sequence ID" value="NZ_AGBF01000026.1"/>
</dbReference>
<accession>G2G9X0</accession>
<keyword evidence="2" id="KW-0812">Transmembrane</keyword>
<reference evidence="3 4" key="1">
    <citation type="submission" date="2011-08" db="EMBL/GenBank/DDBJ databases">
        <authorList>
            <person name="Lin Y."/>
            <person name="Hao X."/>
            <person name="Johnstone L."/>
            <person name="Miller S.J."/>
            <person name="Wei G."/>
            <person name="Rensing C."/>
        </authorList>
    </citation>
    <scope>NUCLEOTIDE SEQUENCE [LARGE SCALE GENOMIC DNA]</scope>
    <source>
        <strain evidence="3 4">K42</strain>
    </source>
</reference>
<dbReference type="AlphaFoldDB" id="G2G9X0"/>
<dbReference type="EMBL" id="AGBF01000026">
    <property type="protein sequence ID" value="EGX59681.1"/>
    <property type="molecule type" value="Genomic_DNA"/>
</dbReference>
<organism evidence="3 4">
    <name type="scientific">Streptomyces zinciresistens K42</name>
    <dbReference type="NCBI Taxonomy" id="700597"/>
    <lineage>
        <taxon>Bacteria</taxon>
        <taxon>Bacillati</taxon>
        <taxon>Actinomycetota</taxon>
        <taxon>Actinomycetes</taxon>
        <taxon>Kitasatosporales</taxon>
        <taxon>Streptomycetaceae</taxon>
        <taxon>Streptomyces</taxon>
    </lineage>
</organism>
<comment type="caution">
    <text evidence="3">The sequence shown here is derived from an EMBL/GenBank/DDBJ whole genome shotgun (WGS) entry which is preliminary data.</text>
</comment>
<gene>
    <name evidence="3" type="ORF">SZN_11453</name>
</gene>
<protein>
    <submittedName>
        <fullName evidence="3">Uncharacterized protein</fullName>
    </submittedName>
</protein>
<keyword evidence="2" id="KW-0472">Membrane</keyword>
<evidence type="ECO:0000313" key="3">
    <source>
        <dbReference type="EMBL" id="EGX59681.1"/>
    </source>
</evidence>
<evidence type="ECO:0000256" key="1">
    <source>
        <dbReference type="SAM" id="MobiDB-lite"/>
    </source>
</evidence>
<sequence length="203" mass="21612">MSASEEDLIGHSYTRARKHPLVIGKLPGAGRIPGGPYTITQIVTMVVVFGSLALTQALWAHFGLANILIMIALPWGLAWVLRYARIDGRDPARALRSLLVYASAPAGGRLAGRPQRQSRPHLTRTTCTVRVTSRPTDEPVAVAPARAPRAAEPTRPARRTAGPAPIATPTAPATSARTVAPRTGGRSQLQSLLASIEDQNSRP</sequence>
<dbReference type="Proteomes" id="UP000004217">
    <property type="component" value="Unassembled WGS sequence"/>
</dbReference>
<keyword evidence="2" id="KW-1133">Transmembrane helix</keyword>
<proteinExistence type="predicted"/>
<name>G2G9X0_9ACTN</name>
<feature type="region of interest" description="Disordered" evidence="1">
    <location>
        <begin position="133"/>
        <end position="186"/>
    </location>
</feature>
<evidence type="ECO:0000313" key="4">
    <source>
        <dbReference type="Proteomes" id="UP000004217"/>
    </source>
</evidence>
<evidence type="ECO:0000256" key="2">
    <source>
        <dbReference type="SAM" id="Phobius"/>
    </source>
</evidence>
<feature type="transmembrane region" description="Helical" evidence="2">
    <location>
        <begin position="60"/>
        <end position="81"/>
    </location>
</feature>
<keyword evidence="4" id="KW-1185">Reference proteome</keyword>